<feature type="transmembrane region" description="Helical" evidence="1">
    <location>
        <begin position="97"/>
        <end position="117"/>
    </location>
</feature>
<protein>
    <recommendedName>
        <fullName evidence="4">Chitin synthase export chaperone</fullName>
    </recommendedName>
</protein>
<evidence type="ECO:0008006" key="4">
    <source>
        <dbReference type="Google" id="ProtNLM"/>
    </source>
</evidence>
<evidence type="ECO:0000313" key="3">
    <source>
        <dbReference type="Proteomes" id="UP001448207"/>
    </source>
</evidence>
<accession>A0ABR3BG72</accession>
<gene>
    <name evidence="2" type="ORF">J3Q64DRAFT_1625568</name>
</gene>
<dbReference type="EMBL" id="JBCLYO010000001">
    <property type="protein sequence ID" value="KAL0097553.1"/>
    <property type="molecule type" value="Genomic_DNA"/>
</dbReference>
<evidence type="ECO:0000256" key="1">
    <source>
        <dbReference type="SAM" id="Phobius"/>
    </source>
</evidence>
<keyword evidence="3" id="KW-1185">Reference proteome</keyword>
<keyword evidence="1" id="KW-1133">Transmembrane helix</keyword>
<name>A0ABR3BG72_PHYBL</name>
<organism evidence="2 3">
    <name type="scientific">Phycomyces blakesleeanus</name>
    <dbReference type="NCBI Taxonomy" id="4837"/>
    <lineage>
        <taxon>Eukaryota</taxon>
        <taxon>Fungi</taxon>
        <taxon>Fungi incertae sedis</taxon>
        <taxon>Mucoromycota</taxon>
        <taxon>Mucoromycotina</taxon>
        <taxon>Mucoromycetes</taxon>
        <taxon>Mucorales</taxon>
        <taxon>Phycomycetaceae</taxon>
        <taxon>Phycomyces</taxon>
    </lineage>
</organism>
<feature type="non-terminal residue" evidence="2">
    <location>
        <position position="215"/>
    </location>
</feature>
<feature type="transmembrane region" description="Helical" evidence="1">
    <location>
        <begin position="137"/>
        <end position="163"/>
    </location>
</feature>
<proteinExistence type="predicted"/>
<dbReference type="Proteomes" id="UP001448207">
    <property type="component" value="Unassembled WGS sequence"/>
</dbReference>
<feature type="transmembrane region" description="Helical" evidence="1">
    <location>
        <begin position="6"/>
        <end position="27"/>
    </location>
</feature>
<sequence>DVTFSIVFVSIGMSCFVWQTIESGWIFHKSHKPLHGIVFAQAFLGVVVTFVTLLTSFVEISCTFRLLFSVVGVNLGDFCLQYVLLCKAYIGNQRSKIVLFFGALPLLGILIVIILNFTLSRSESYYDNGVCITNYPLYGVIIKTAVDSISNTMLSYWFILVIYRQYKLFGTIMGGSSPIIYTIDWYLSSYLIIKQLKYVKESPDADNRASDEENQ</sequence>
<feature type="transmembrane region" description="Helical" evidence="1">
    <location>
        <begin position="34"/>
        <end position="58"/>
    </location>
</feature>
<evidence type="ECO:0000313" key="2">
    <source>
        <dbReference type="EMBL" id="KAL0097553.1"/>
    </source>
</evidence>
<comment type="caution">
    <text evidence="2">The sequence shown here is derived from an EMBL/GenBank/DDBJ whole genome shotgun (WGS) entry which is preliminary data.</text>
</comment>
<reference evidence="2 3" key="1">
    <citation type="submission" date="2024-04" db="EMBL/GenBank/DDBJ databases">
        <title>Symmetric and asymmetric DNA N6-adenine methylation regulates different biological responses in Mucorales.</title>
        <authorList>
            <consortium name="Lawrence Berkeley National Laboratory"/>
            <person name="Lax C."/>
            <person name="Mondo S.J."/>
            <person name="Osorio-Concepcion M."/>
            <person name="Muszewska A."/>
            <person name="Corrochano-Luque M."/>
            <person name="Gutierrez G."/>
            <person name="Riley R."/>
            <person name="Lipzen A."/>
            <person name="Guo J."/>
            <person name="Hundley H."/>
            <person name="Amirebrahimi M."/>
            <person name="Ng V."/>
            <person name="Lorenzo-Gutierrez D."/>
            <person name="Binder U."/>
            <person name="Yang J."/>
            <person name="Song Y."/>
            <person name="Canovas D."/>
            <person name="Navarro E."/>
            <person name="Freitag M."/>
            <person name="Gabaldon T."/>
            <person name="Grigoriev I.V."/>
            <person name="Corrochano L.M."/>
            <person name="Nicolas F.E."/>
            <person name="Garre V."/>
        </authorList>
    </citation>
    <scope>NUCLEOTIDE SEQUENCE [LARGE SCALE GENOMIC DNA]</scope>
    <source>
        <strain evidence="2 3">L51</strain>
    </source>
</reference>
<feature type="non-terminal residue" evidence="2">
    <location>
        <position position="1"/>
    </location>
</feature>
<keyword evidence="1" id="KW-0812">Transmembrane</keyword>
<keyword evidence="1" id="KW-0472">Membrane</keyword>